<gene>
    <name evidence="4" type="ORF">GCM10011403_25220</name>
</gene>
<dbReference type="Pfam" id="PF00583">
    <property type="entry name" value="Acetyltransf_1"/>
    <property type="match status" value="1"/>
</dbReference>
<dbReference type="SUPFAM" id="SSF55729">
    <property type="entry name" value="Acyl-CoA N-acyltransferases (Nat)"/>
    <property type="match status" value="1"/>
</dbReference>
<dbReference type="Proteomes" id="UP000627715">
    <property type="component" value="Unassembled WGS sequence"/>
</dbReference>
<keyword evidence="2" id="KW-0012">Acyltransferase</keyword>
<reference evidence="4" key="1">
    <citation type="journal article" date="2014" name="Int. J. Syst. Evol. Microbiol.">
        <title>Complete genome sequence of Corynebacterium casei LMG S-19264T (=DSM 44701T), isolated from a smear-ripened cheese.</title>
        <authorList>
            <consortium name="US DOE Joint Genome Institute (JGI-PGF)"/>
            <person name="Walter F."/>
            <person name="Albersmeier A."/>
            <person name="Kalinowski J."/>
            <person name="Ruckert C."/>
        </authorList>
    </citation>
    <scope>NUCLEOTIDE SEQUENCE</scope>
    <source>
        <strain evidence="4">CGMCC 1.15425</strain>
    </source>
</reference>
<organism evidence="4 5">
    <name type="scientific">Pseudohongiella nitratireducens</name>
    <dbReference type="NCBI Taxonomy" id="1768907"/>
    <lineage>
        <taxon>Bacteria</taxon>
        <taxon>Pseudomonadati</taxon>
        <taxon>Pseudomonadota</taxon>
        <taxon>Gammaproteobacteria</taxon>
        <taxon>Pseudomonadales</taxon>
        <taxon>Pseudohongiellaceae</taxon>
        <taxon>Pseudohongiella</taxon>
    </lineage>
</organism>
<evidence type="ECO:0000256" key="2">
    <source>
        <dbReference type="ARBA" id="ARBA00023315"/>
    </source>
</evidence>
<name>A0A916QMH0_9GAMM</name>
<dbReference type="InterPro" id="IPR000182">
    <property type="entry name" value="GNAT_dom"/>
</dbReference>
<dbReference type="PANTHER" id="PTHR43877">
    <property type="entry name" value="AMINOALKYLPHOSPHONATE N-ACETYLTRANSFERASE-RELATED-RELATED"/>
    <property type="match status" value="1"/>
</dbReference>
<sequence length="171" mass="19283">MPTIRMSTVRDAIALANLAEQTFRDTFADTNTAEDMELHCKNTYGLDIQLEEIKNPSIITLVAEESSQLIAYAQVRWADVESCVSGSSPGEIHRLYVDRNWHGKGLALTLMDVCLNTLKEHGSDVAWLGVWEHNPRAMAFYRKFGFEEVGDHVFPVGNDLQRDVIMMRPLG</sequence>
<evidence type="ECO:0000259" key="3">
    <source>
        <dbReference type="PROSITE" id="PS51186"/>
    </source>
</evidence>
<dbReference type="Gene3D" id="3.40.630.30">
    <property type="match status" value="1"/>
</dbReference>
<dbReference type="GO" id="GO:0016747">
    <property type="term" value="F:acyltransferase activity, transferring groups other than amino-acyl groups"/>
    <property type="evidence" value="ECO:0007669"/>
    <property type="project" value="InterPro"/>
</dbReference>
<evidence type="ECO:0000256" key="1">
    <source>
        <dbReference type="ARBA" id="ARBA00022679"/>
    </source>
</evidence>
<accession>A0A916QMH0</accession>
<keyword evidence="5" id="KW-1185">Reference proteome</keyword>
<dbReference type="AlphaFoldDB" id="A0A916QMH0"/>
<dbReference type="PROSITE" id="PS51186">
    <property type="entry name" value="GNAT"/>
    <property type="match status" value="1"/>
</dbReference>
<dbReference type="RefSeq" id="WP_068811203.1">
    <property type="nucleotide sequence ID" value="NZ_BMIY01000011.1"/>
</dbReference>
<keyword evidence="1" id="KW-0808">Transferase</keyword>
<dbReference type="EMBL" id="BMIY01000011">
    <property type="protein sequence ID" value="GFZ81057.1"/>
    <property type="molecule type" value="Genomic_DNA"/>
</dbReference>
<proteinExistence type="predicted"/>
<dbReference type="OrthoDB" id="9796919at2"/>
<protein>
    <submittedName>
        <fullName evidence="4">N-acetyltransferase</fullName>
    </submittedName>
</protein>
<reference evidence="4" key="2">
    <citation type="submission" date="2020-09" db="EMBL/GenBank/DDBJ databases">
        <authorList>
            <person name="Sun Q."/>
            <person name="Zhou Y."/>
        </authorList>
    </citation>
    <scope>NUCLEOTIDE SEQUENCE</scope>
    <source>
        <strain evidence="4">CGMCC 1.15425</strain>
    </source>
</reference>
<evidence type="ECO:0000313" key="5">
    <source>
        <dbReference type="Proteomes" id="UP000627715"/>
    </source>
</evidence>
<dbReference type="CDD" id="cd04301">
    <property type="entry name" value="NAT_SF"/>
    <property type="match status" value="1"/>
</dbReference>
<evidence type="ECO:0000313" key="4">
    <source>
        <dbReference type="EMBL" id="GFZ81057.1"/>
    </source>
</evidence>
<comment type="caution">
    <text evidence="4">The sequence shown here is derived from an EMBL/GenBank/DDBJ whole genome shotgun (WGS) entry which is preliminary data.</text>
</comment>
<dbReference type="InterPro" id="IPR050832">
    <property type="entry name" value="Bact_Acetyltransf"/>
</dbReference>
<feature type="domain" description="N-acetyltransferase" evidence="3">
    <location>
        <begin position="2"/>
        <end position="171"/>
    </location>
</feature>
<dbReference type="InterPro" id="IPR016181">
    <property type="entry name" value="Acyl_CoA_acyltransferase"/>
</dbReference>